<dbReference type="EMBL" id="JBHTCT010000012">
    <property type="protein sequence ID" value="MFC7364999.1"/>
    <property type="molecule type" value="Genomic_DNA"/>
</dbReference>
<dbReference type="RefSeq" id="WP_255448120.1">
    <property type="nucleotide sequence ID" value="NZ_JBHTCT010000012.1"/>
</dbReference>
<protein>
    <submittedName>
        <fullName evidence="2">Uncharacterized protein</fullName>
    </submittedName>
</protein>
<reference evidence="3" key="1">
    <citation type="journal article" date="2019" name="Int. J. Syst. Evol. Microbiol.">
        <title>The Global Catalogue of Microorganisms (GCM) 10K type strain sequencing project: providing services to taxonomists for standard genome sequencing and annotation.</title>
        <authorList>
            <consortium name="The Broad Institute Genomics Platform"/>
            <consortium name="The Broad Institute Genome Sequencing Center for Infectious Disease"/>
            <person name="Wu L."/>
            <person name="Ma J."/>
        </authorList>
    </citation>
    <scope>NUCLEOTIDE SEQUENCE [LARGE SCALE GENOMIC DNA]</scope>
    <source>
        <strain evidence="3">JCM 4738</strain>
    </source>
</reference>
<organism evidence="2 3">
    <name type="scientific">Bhargavaea changchunensis</name>
    <dbReference type="NCBI Taxonomy" id="2134037"/>
    <lineage>
        <taxon>Bacteria</taxon>
        <taxon>Bacillati</taxon>
        <taxon>Bacillota</taxon>
        <taxon>Bacilli</taxon>
        <taxon>Bacillales</taxon>
        <taxon>Caryophanaceae</taxon>
        <taxon>Bhargavaea</taxon>
    </lineage>
</organism>
<name>A0ABW2NG83_9BACL</name>
<evidence type="ECO:0000313" key="2">
    <source>
        <dbReference type="EMBL" id="MFC7364999.1"/>
    </source>
</evidence>
<keyword evidence="1" id="KW-0472">Membrane</keyword>
<dbReference type="Proteomes" id="UP001596483">
    <property type="component" value="Unassembled WGS sequence"/>
</dbReference>
<sequence length="40" mass="4712">MTKHYPDSRPYPYDTDKPQWATFWIALVGIVIVILLEAMM</sequence>
<feature type="transmembrane region" description="Helical" evidence="1">
    <location>
        <begin position="20"/>
        <end position="39"/>
    </location>
</feature>
<accession>A0ABW2NG83</accession>
<proteinExistence type="predicted"/>
<evidence type="ECO:0000313" key="3">
    <source>
        <dbReference type="Proteomes" id="UP001596483"/>
    </source>
</evidence>
<keyword evidence="3" id="KW-1185">Reference proteome</keyword>
<evidence type="ECO:0000256" key="1">
    <source>
        <dbReference type="SAM" id="Phobius"/>
    </source>
</evidence>
<comment type="caution">
    <text evidence="2">The sequence shown here is derived from an EMBL/GenBank/DDBJ whole genome shotgun (WGS) entry which is preliminary data.</text>
</comment>
<keyword evidence="1" id="KW-0812">Transmembrane</keyword>
<gene>
    <name evidence="2" type="ORF">ACFQQH_07595</name>
</gene>
<keyword evidence="1" id="KW-1133">Transmembrane helix</keyword>